<accession>A0ABS2GKV8</accession>
<proteinExistence type="predicted"/>
<feature type="transmembrane region" description="Helical" evidence="1">
    <location>
        <begin position="99"/>
        <end position="122"/>
    </location>
</feature>
<keyword evidence="4" id="KW-1185">Reference proteome</keyword>
<keyword evidence="1" id="KW-1133">Transmembrane helix</keyword>
<sequence>MELGAATPDTEHVVRLSRLFGVSTDTLLLDDAPFPPSAVQAAGSRRRWELIGGGLASSLAATGLLILGICASIFPAVYIEAPMDKEWVRAYSGLSGFLMTNNLCWLFWLLCLTLAGGLAALFRPRLQSLFGRLRHRLAHRQPSQPPAEE</sequence>
<dbReference type="RefSeq" id="WP_204719198.1">
    <property type="nucleotide sequence ID" value="NZ_JACSNR010000001.1"/>
</dbReference>
<reference evidence="3 4" key="1">
    <citation type="journal article" date="2021" name="Sci. Rep.">
        <title>The distribution of antibiotic resistance genes in chicken gut microbiota commensals.</title>
        <authorList>
            <person name="Juricova H."/>
            <person name="Matiasovicova J."/>
            <person name="Kubasova T."/>
            <person name="Cejkova D."/>
            <person name="Rychlik I."/>
        </authorList>
    </citation>
    <scope>NUCLEOTIDE SEQUENCE [LARGE SCALE GENOMIC DNA]</scope>
    <source>
        <strain evidence="3 4">An564</strain>
    </source>
</reference>
<feature type="transmembrane region" description="Helical" evidence="1">
    <location>
        <begin position="55"/>
        <end position="79"/>
    </location>
</feature>
<dbReference type="InterPro" id="IPR001387">
    <property type="entry name" value="Cro/C1-type_HTH"/>
</dbReference>
<gene>
    <name evidence="3" type="ORF">H9X81_00475</name>
</gene>
<organism evidence="3 4">
    <name type="scientific">Hydrogenoanaerobacterium saccharovorans</name>
    <dbReference type="NCBI Taxonomy" id="474960"/>
    <lineage>
        <taxon>Bacteria</taxon>
        <taxon>Bacillati</taxon>
        <taxon>Bacillota</taxon>
        <taxon>Clostridia</taxon>
        <taxon>Eubacteriales</taxon>
        <taxon>Oscillospiraceae</taxon>
        <taxon>Hydrogenoanaerobacterium</taxon>
    </lineage>
</organism>
<evidence type="ECO:0000313" key="3">
    <source>
        <dbReference type="EMBL" id="MBM6922168.1"/>
    </source>
</evidence>
<name>A0ABS2GKV8_9FIRM</name>
<comment type="caution">
    <text evidence="3">The sequence shown here is derived from an EMBL/GenBank/DDBJ whole genome shotgun (WGS) entry which is preliminary data.</text>
</comment>
<keyword evidence="1" id="KW-0812">Transmembrane</keyword>
<evidence type="ECO:0000256" key="1">
    <source>
        <dbReference type="SAM" id="Phobius"/>
    </source>
</evidence>
<evidence type="ECO:0000313" key="4">
    <source>
        <dbReference type="Proteomes" id="UP000724149"/>
    </source>
</evidence>
<evidence type="ECO:0000259" key="2">
    <source>
        <dbReference type="PROSITE" id="PS50943"/>
    </source>
</evidence>
<feature type="domain" description="HTH cro/C1-type" evidence="2">
    <location>
        <begin position="1"/>
        <end position="27"/>
    </location>
</feature>
<keyword evidence="1" id="KW-0472">Membrane</keyword>
<dbReference type="EMBL" id="JACSNR010000001">
    <property type="protein sequence ID" value="MBM6922168.1"/>
    <property type="molecule type" value="Genomic_DNA"/>
</dbReference>
<dbReference type="Proteomes" id="UP000724149">
    <property type="component" value="Unassembled WGS sequence"/>
</dbReference>
<protein>
    <recommendedName>
        <fullName evidence="2">HTH cro/C1-type domain-containing protein</fullName>
    </recommendedName>
</protein>
<dbReference type="PROSITE" id="PS50943">
    <property type="entry name" value="HTH_CROC1"/>
    <property type="match status" value="1"/>
</dbReference>